<dbReference type="Proteomes" id="UP000320551">
    <property type="component" value="Unassembled WGS sequence"/>
</dbReference>
<dbReference type="GO" id="GO:0046373">
    <property type="term" value="P:L-arabinose metabolic process"/>
    <property type="evidence" value="ECO:0007669"/>
    <property type="project" value="InterPro"/>
</dbReference>
<protein>
    <submittedName>
        <fullName evidence="2">Arabinofuranosidase</fullName>
    </submittedName>
</protein>
<dbReference type="InterPro" id="IPR036195">
    <property type="entry name" value="AbfB_ABD_sf"/>
</dbReference>
<comment type="caution">
    <text evidence="2">The sequence shown here is derived from an EMBL/GenBank/DDBJ whole genome shotgun (WGS) entry which is preliminary data.</text>
</comment>
<reference evidence="2 3" key="1">
    <citation type="submission" date="2019-01" db="EMBL/GenBank/DDBJ databases">
        <title>Coherence of Microcystis species and biogeography revealed through population genomics.</title>
        <authorList>
            <person name="Perez-Carrascal O.M."/>
            <person name="Terrat Y."/>
            <person name="Giani A."/>
            <person name="Fortin N."/>
            <person name="Tromas N."/>
            <person name="Shapiro B.J."/>
        </authorList>
    </citation>
    <scope>NUCLEOTIDE SEQUENCE [LARGE SCALE GENOMIC DNA]</scope>
    <source>
        <strain evidence="2">Ma_QC_B_20070730_S2</strain>
    </source>
</reference>
<evidence type="ECO:0000259" key="1">
    <source>
        <dbReference type="Pfam" id="PF05270"/>
    </source>
</evidence>
<dbReference type="Pfam" id="PF05270">
    <property type="entry name" value="AbfB"/>
    <property type="match status" value="1"/>
</dbReference>
<evidence type="ECO:0000313" key="3">
    <source>
        <dbReference type="Proteomes" id="UP000320551"/>
    </source>
</evidence>
<dbReference type="EMBL" id="SFBK01000066">
    <property type="protein sequence ID" value="TRU28369.1"/>
    <property type="molecule type" value="Genomic_DNA"/>
</dbReference>
<dbReference type="CDD" id="cd23399">
    <property type="entry name" value="beta-trefoil_ABD_ABFB"/>
    <property type="match status" value="1"/>
</dbReference>
<proteinExistence type="predicted"/>
<dbReference type="GO" id="GO:0046556">
    <property type="term" value="F:alpha-L-arabinofuranosidase activity"/>
    <property type="evidence" value="ECO:0007669"/>
    <property type="project" value="InterPro"/>
</dbReference>
<organism evidence="2 3">
    <name type="scientific">Microcystis aeruginosa Ma_QC_B_20070730_S2</name>
    <dbReference type="NCBI Taxonomy" id="2486256"/>
    <lineage>
        <taxon>Bacteria</taxon>
        <taxon>Bacillati</taxon>
        <taxon>Cyanobacteriota</taxon>
        <taxon>Cyanophyceae</taxon>
        <taxon>Oscillatoriophycideae</taxon>
        <taxon>Chroococcales</taxon>
        <taxon>Microcystaceae</taxon>
        <taxon>Microcystis</taxon>
    </lineage>
</organism>
<dbReference type="SUPFAM" id="SSF110221">
    <property type="entry name" value="AbfB domain"/>
    <property type="match status" value="1"/>
</dbReference>
<dbReference type="InterPro" id="IPR007934">
    <property type="entry name" value="AbfB_ABD"/>
</dbReference>
<name>A0A552E1J8_MICAE</name>
<feature type="domain" description="Alpha-L-arabinofuranosidase B arabinose-binding" evidence="1">
    <location>
        <begin position="36"/>
        <end position="167"/>
    </location>
</feature>
<sequence length="172" mass="19846">MNLLKSSLIVCVSVGMVPAILNQAPATAQPRFIYARFESVNYPRRYIRHRNFQGYVEPISTNLDELDSSFRIRTGLADPNCISLESKNFPDYFLRHQNFRIVLSSNDGSTLFRKDATFCPKTGLSSKGGTSYESSNFPGYYIRHRDWELWLDKFNGSRLFRDDASFLRRPTP</sequence>
<evidence type="ECO:0000313" key="2">
    <source>
        <dbReference type="EMBL" id="TRU28369.1"/>
    </source>
</evidence>
<gene>
    <name evidence="2" type="ORF">EWV80_05470</name>
</gene>
<accession>A0A552E1J8</accession>
<dbReference type="AlphaFoldDB" id="A0A552E1J8"/>
<dbReference type="Gene3D" id="2.80.10.50">
    <property type="match status" value="1"/>
</dbReference>